<comment type="similarity">
    <text evidence="2">Belongs to the polysaccharide lyase 1 family.</text>
</comment>
<feature type="chain" id="PRO_5041737388" evidence="4">
    <location>
        <begin position="21"/>
        <end position="769"/>
    </location>
</feature>
<dbReference type="GO" id="GO:0005576">
    <property type="term" value="C:extracellular region"/>
    <property type="evidence" value="ECO:0007669"/>
    <property type="project" value="UniProtKB-SubCell"/>
</dbReference>
<dbReference type="PANTHER" id="PTHR31683:SF18">
    <property type="entry name" value="PECTATE LYASE 21-RELATED"/>
    <property type="match status" value="1"/>
</dbReference>
<sequence>MKKIVFTLALLLMSLSAAVAQTSTFKITHAVARNSKVNQMYVTTKSGDVKYYNTADLTSVKFEGDKAIIAPKSGSENDEYNASVQAIRFAKKADQGESGDIDNPAGVIQITEAKGWQESAYLKWAPFEGASSYNVYVDDKKIDAQLVRQYASYYRADVLGLKEGTYSVKVVPVNAEGKEIAGANTASNLVVKSYNREGFAHFKYAGVGAYNNDGTLKAGAKVLYVTAKTAKTVSTTVNTGKQETITGLQSIIDAYSKGKDKTPIAFRIIGKVSLSDLDHISSSAEGLQVKGATMNMTFEGVGDDATVYGFGFLLREAVSVEFRNFAIMRCLDDAMSLDTKNSNVWIHNMDLFYGKKGSAADQAKGDGTVDIKGDSKYVTVAYNRFWDNGKASMCGMKSETGPNYITYHHNWFDHSDSRMARVRTMSVHMYNNYYQHNDVYGVGATSGSSVFMESNYFDATKRPIMSSLQGTDAKGDGTFSGEKGGLIKAYGNVFANKPANFSYIPYAENNTSFDAYEVSNPSEQVPTSVKTLVGGTSYDNFDTNPSLMYAYAADKAEDVPSIVEGFYGAGRLNHGDIDFVIPDETVVTNGHQQPWPALASILDAYTSGVVKVFGESDASGEGGSAGGGSTGGSTGGSEGGSTVTPIEGTVLVTFTGSKPSSSIVTVSGNYATNKGTATIDGTSYSTCVKMESATNISVTVDKKVTMTLYFSSADTKTNAKIDGKKPAEVNAVIDSTAKTMTVTLDAGSHTITKQDTCNLFGIKLVPVTE</sequence>
<organism evidence="6 7">
    <name type="scientific">Segatella copri</name>
    <dbReference type="NCBI Taxonomy" id="165179"/>
    <lineage>
        <taxon>Bacteria</taxon>
        <taxon>Pseudomonadati</taxon>
        <taxon>Bacteroidota</taxon>
        <taxon>Bacteroidia</taxon>
        <taxon>Bacteroidales</taxon>
        <taxon>Prevotellaceae</taxon>
        <taxon>Segatella</taxon>
    </lineage>
</organism>
<accession>A0AA90V0B3</accession>
<evidence type="ECO:0000256" key="3">
    <source>
        <dbReference type="SAM" id="MobiDB-lite"/>
    </source>
</evidence>
<dbReference type="EMBL" id="VZCC01000062">
    <property type="protein sequence ID" value="MQN84172.1"/>
    <property type="molecule type" value="Genomic_DNA"/>
</dbReference>
<dbReference type="Proteomes" id="UP000421408">
    <property type="component" value="Unassembled WGS sequence"/>
</dbReference>
<dbReference type="RefSeq" id="WP_153119019.1">
    <property type="nucleotide sequence ID" value="NZ_VZCC01000062.1"/>
</dbReference>
<dbReference type="InterPro" id="IPR045032">
    <property type="entry name" value="PEL"/>
</dbReference>
<dbReference type="PANTHER" id="PTHR31683">
    <property type="entry name" value="PECTATE LYASE 18-RELATED"/>
    <property type="match status" value="1"/>
</dbReference>
<feature type="domain" description="Pectate lyase" evidence="5">
    <location>
        <begin position="265"/>
        <end position="463"/>
    </location>
</feature>
<reference evidence="7" key="1">
    <citation type="submission" date="2019-09" db="EMBL/GenBank/DDBJ databases">
        <title>Distinct polysaccharide growth profiles of human intestinal Prevotella copri isolates.</title>
        <authorList>
            <person name="Fehlner-Peach H."/>
            <person name="Magnabosco C."/>
            <person name="Raghavan V."/>
            <person name="Scher J.U."/>
            <person name="Tett A."/>
            <person name="Cox L.M."/>
            <person name="Gottsegen C."/>
            <person name="Watters A."/>
            <person name="Wiltshire- Gordon J.D."/>
            <person name="Segata N."/>
            <person name="Bonneau R."/>
            <person name="Littman D.R."/>
        </authorList>
    </citation>
    <scope>NUCLEOTIDE SEQUENCE [LARGE SCALE GENOMIC DNA]</scope>
    <source>
        <strain evidence="7">iAA108</strain>
    </source>
</reference>
<dbReference type="Gene3D" id="2.60.40.10">
    <property type="entry name" value="Immunoglobulins"/>
    <property type="match status" value="1"/>
</dbReference>
<comment type="caution">
    <text evidence="6">The sequence shown here is derived from an EMBL/GenBank/DDBJ whole genome shotgun (WGS) entry which is preliminary data.</text>
</comment>
<dbReference type="GO" id="GO:0000272">
    <property type="term" value="P:polysaccharide catabolic process"/>
    <property type="evidence" value="ECO:0007669"/>
    <property type="project" value="UniProtKB-KW"/>
</dbReference>
<dbReference type="SUPFAM" id="SSF51126">
    <property type="entry name" value="Pectin lyase-like"/>
    <property type="match status" value="1"/>
</dbReference>
<dbReference type="InterPro" id="IPR041253">
    <property type="entry name" value="CBM77"/>
</dbReference>
<dbReference type="InterPro" id="IPR011050">
    <property type="entry name" value="Pectin_lyase_fold/virulence"/>
</dbReference>
<evidence type="ECO:0000259" key="5">
    <source>
        <dbReference type="SMART" id="SM00656"/>
    </source>
</evidence>
<dbReference type="InterPro" id="IPR013783">
    <property type="entry name" value="Ig-like_fold"/>
</dbReference>
<evidence type="ECO:0000313" key="6">
    <source>
        <dbReference type="EMBL" id="MQN84172.1"/>
    </source>
</evidence>
<comment type="subcellular location">
    <subcellularLocation>
        <location evidence="2">Secreted</location>
    </subcellularLocation>
</comment>
<evidence type="ECO:0000313" key="7">
    <source>
        <dbReference type="Proteomes" id="UP000421408"/>
    </source>
</evidence>
<dbReference type="Gene3D" id="2.160.20.10">
    <property type="entry name" value="Single-stranded right-handed beta-helix, Pectin lyase-like"/>
    <property type="match status" value="1"/>
</dbReference>
<keyword evidence="2" id="KW-0624">Polysaccharide degradation</keyword>
<feature type="compositionally biased region" description="Gly residues" evidence="3">
    <location>
        <begin position="620"/>
        <end position="639"/>
    </location>
</feature>
<dbReference type="Pfam" id="PF18283">
    <property type="entry name" value="CBM77"/>
    <property type="match status" value="1"/>
</dbReference>
<name>A0AA90V0B3_9BACT</name>
<dbReference type="Pfam" id="PF00544">
    <property type="entry name" value="Pectate_lyase_4"/>
    <property type="match status" value="1"/>
</dbReference>
<evidence type="ECO:0000256" key="4">
    <source>
        <dbReference type="SAM" id="SignalP"/>
    </source>
</evidence>
<gene>
    <name evidence="6" type="ORF">F7D74_09330</name>
</gene>
<dbReference type="GO" id="GO:0030570">
    <property type="term" value="F:pectate lyase activity"/>
    <property type="evidence" value="ECO:0007669"/>
    <property type="project" value="InterPro"/>
</dbReference>
<keyword evidence="1 2" id="KW-0456">Lyase</keyword>
<evidence type="ECO:0000256" key="2">
    <source>
        <dbReference type="RuleBase" id="RU361173"/>
    </source>
</evidence>
<dbReference type="AlphaFoldDB" id="A0AA90V0B3"/>
<keyword evidence="4" id="KW-0732">Signal</keyword>
<evidence type="ECO:0000256" key="1">
    <source>
        <dbReference type="ARBA" id="ARBA00023239"/>
    </source>
</evidence>
<keyword evidence="2" id="KW-0119">Carbohydrate metabolism</keyword>
<proteinExistence type="inferred from homology"/>
<dbReference type="SMART" id="SM00656">
    <property type="entry name" value="Amb_all"/>
    <property type="match status" value="1"/>
</dbReference>
<feature type="region of interest" description="Disordered" evidence="3">
    <location>
        <begin position="617"/>
        <end position="643"/>
    </location>
</feature>
<dbReference type="InterPro" id="IPR012334">
    <property type="entry name" value="Pectin_lyas_fold"/>
</dbReference>
<protein>
    <submittedName>
        <fullName evidence="6">Pectate lyase</fullName>
    </submittedName>
</protein>
<dbReference type="InterPro" id="IPR002022">
    <property type="entry name" value="Pec_lyase"/>
</dbReference>
<feature type="signal peptide" evidence="4">
    <location>
        <begin position="1"/>
        <end position="20"/>
    </location>
</feature>
<keyword evidence="2" id="KW-0964">Secreted</keyword>